<evidence type="ECO:0000313" key="5">
    <source>
        <dbReference type="Proteomes" id="UP000470876"/>
    </source>
</evidence>
<dbReference type="AlphaFoldDB" id="A0A6P1D8H4"/>
<dbReference type="EMBL" id="JAAGUX010000011">
    <property type="protein sequence ID" value="NEW55839.1"/>
    <property type="molecule type" value="Genomic_DNA"/>
</dbReference>
<accession>A0A6P1D8H4</accession>
<keyword evidence="5" id="KW-1185">Reference proteome</keyword>
<feature type="region of interest" description="Disordered" evidence="1">
    <location>
        <begin position="1"/>
        <end position="26"/>
    </location>
</feature>
<evidence type="ECO:0000313" key="3">
    <source>
        <dbReference type="EMBL" id="NEW55839.1"/>
    </source>
</evidence>
<protein>
    <submittedName>
        <fullName evidence="2">Uncharacterized protein</fullName>
    </submittedName>
</protein>
<dbReference type="Proteomes" id="UP000468928">
    <property type="component" value="Unassembled WGS sequence"/>
</dbReference>
<sequence length="66" mass="7224">MFPPERSAAQSDFPLHPPGGQQIGHRLDSDDRAAEIGKRFADTSLAIMRWSLPKSLIEPVTGGPIR</sequence>
<evidence type="ECO:0000256" key="1">
    <source>
        <dbReference type="SAM" id="MobiDB-lite"/>
    </source>
</evidence>
<evidence type="ECO:0000313" key="4">
    <source>
        <dbReference type="Proteomes" id="UP000468928"/>
    </source>
</evidence>
<reference evidence="4 5" key="1">
    <citation type="submission" date="2020-01" db="EMBL/GenBank/DDBJ databases">
        <title>Genetics and antimicrobial susceptibilities of Nocardia species isolated from the soil; a comparison with species isolated from humans.</title>
        <authorList>
            <person name="Carrasco G."/>
            <person name="Monzon S."/>
            <person name="Sansegundo M."/>
            <person name="Garcia E."/>
            <person name="Garrido N."/>
            <person name="Medina M.J."/>
            <person name="Villalon P."/>
            <person name="Ramirez-Arocha A.C."/>
            <person name="Jimenez P."/>
            <person name="Cuesta I."/>
            <person name="Valdezate S."/>
        </authorList>
    </citation>
    <scope>NUCLEOTIDE SEQUENCE [LARGE SCALE GENOMIC DNA]</scope>
    <source>
        <strain evidence="2 4">CNM20110639</strain>
        <strain evidence="3 5">CNM20110649</strain>
    </source>
</reference>
<dbReference type="RefSeq" id="WP_163825398.1">
    <property type="nucleotide sequence ID" value="NZ_JAAGUX010000011.1"/>
</dbReference>
<proteinExistence type="predicted"/>
<comment type="caution">
    <text evidence="2">The sequence shown here is derived from an EMBL/GenBank/DDBJ whole genome shotgun (WGS) entry which is preliminary data.</text>
</comment>
<name>A0A6P1D8H4_9NOCA</name>
<evidence type="ECO:0000313" key="2">
    <source>
        <dbReference type="EMBL" id="NEW46767.1"/>
    </source>
</evidence>
<dbReference type="Proteomes" id="UP000470876">
    <property type="component" value="Unassembled WGS sequence"/>
</dbReference>
<dbReference type="EMBL" id="JAAGUZ010000059">
    <property type="protein sequence ID" value="NEW46767.1"/>
    <property type="molecule type" value="Genomic_DNA"/>
</dbReference>
<organism evidence="2 4">
    <name type="scientific">Nocardia cyriacigeorgica</name>
    <dbReference type="NCBI Taxonomy" id="135487"/>
    <lineage>
        <taxon>Bacteria</taxon>
        <taxon>Bacillati</taxon>
        <taxon>Actinomycetota</taxon>
        <taxon>Actinomycetes</taxon>
        <taxon>Mycobacteriales</taxon>
        <taxon>Nocardiaceae</taxon>
        <taxon>Nocardia</taxon>
    </lineage>
</organism>
<gene>
    <name evidence="2" type="ORF">GV789_20270</name>
    <name evidence="3" type="ORF">GV794_09255</name>
</gene>